<dbReference type="EMBL" id="VSRR010001618">
    <property type="protein sequence ID" value="MPC26587.1"/>
    <property type="molecule type" value="Genomic_DNA"/>
</dbReference>
<evidence type="ECO:0000313" key="2">
    <source>
        <dbReference type="Proteomes" id="UP000324222"/>
    </source>
</evidence>
<evidence type="ECO:0000313" key="1">
    <source>
        <dbReference type="EMBL" id="MPC26587.1"/>
    </source>
</evidence>
<dbReference type="AlphaFoldDB" id="A0A5B7DZS4"/>
<gene>
    <name evidence="1" type="ORF">E2C01_019729</name>
</gene>
<keyword evidence="2" id="KW-1185">Reference proteome</keyword>
<name>A0A5B7DZS4_PORTR</name>
<reference evidence="1 2" key="1">
    <citation type="submission" date="2019-05" db="EMBL/GenBank/DDBJ databases">
        <title>Another draft genome of Portunus trituberculatus and its Hox gene families provides insights of decapod evolution.</title>
        <authorList>
            <person name="Jeong J.-H."/>
            <person name="Song I."/>
            <person name="Kim S."/>
            <person name="Choi T."/>
            <person name="Kim D."/>
            <person name="Ryu S."/>
            <person name="Kim W."/>
        </authorList>
    </citation>
    <scope>NUCLEOTIDE SEQUENCE [LARGE SCALE GENOMIC DNA]</scope>
    <source>
        <tissue evidence="1">Muscle</tissue>
    </source>
</reference>
<accession>A0A5B7DZS4</accession>
<organism evidence="1 2">
    <name type="scientific">Portunus trituberculatus</name>
    <name type="common">Swimming crab</name>
    <name type="synonym">Neptunus trituberculatus</name>
    <dbReference type="NCBI Taxonomy" id="210409"/>
    <lineage>
        <taxon>Eukaryota</taxon>
        <taxon>Metazoa</taxon>
        <taxon>Ecdysozoa</taxon>
        <taxon>Arthropoda</taxon>
        <taxon>Crustacea</taxon>
        <taxon>Multicrustacea</taxon>
        <taxon>Malacostraca</taxon>
        <taxon>Eumalacostraca</taxon>
        <taxon>Eucarida</taxon>
        <taxon>Decapoda</taxon>
        <taxon>Pleocyemata</taxon>
        <taxon>Brachyura</taxon>
        <taxon>Eubrachyura</taxon>
        <taxon>Portunoidea</taxon>
        <taxon>Portunidae</taxon>
        <taxon>Portuninae</taxon>
        <taxon>Portunus</taxon>
    </lineage>
</organism>
<protein>
    <submittedName>
        <fullName evidence="1">Uncharacterized protein</fullName>
    </submittedName>
</protein>
<sequence>MHVSGKEKTPTPTGPGLCLATAAKAVLEDGGGGGDGGGKSLVFLKVFGDLSIVRVVMVVVVKMENQVNQQPIPEGRPAAAAADEARRLL</sequence>
<proteinExistence type="predicted"/>
<dbReference type="Proteomes" id="UP000324222">
    <property type="component" value="Unassembled WGS sequence"/>
</dbReference>
<comment type="caution">
    <text evidence="1">The sequence shown here is derived from an EMBL/GenBank/DDBJ whole genome shotgun (WGS) entry which is preliminary data.</text>
</comment>